<proteinExistence type="predicted"/>
<accession>A0ABT6UEZ4</accession>
<keyword evidence="2" id="KW-1185">Reference proteome</keyword>
<gene>
    <name evidence="1" type="ORF">ODY93_13595</name>
</gene>
<dbReference type="EMBL" id="JAOTLW010000013">
    <property type="protein sequence ID" value="MDI5832608.1"/>
    <property type="molecule type" value="Genomic_DNA"/>
</dbReference>
<dbReference type="Proteomes" id="UP001159075">
    <property type="component" value="Unassembled WGS sequence"/>
</dbReference>
<sequence length="167" mass="19539">MTIIELSPEQERAALYFHKLLSNTVNSFGRSIMSNLIMDKDECFIYVKDQKNHNRTMQTERTFAMKNFLDVLINELSSEQERSRLGLTTNYDFKDLLFNLKFTEEWQEKLFGHKFQLTIIPQSQGRVLPLGITILHTEAEWQVYENQCNTAVEEVNDALVRGEARLS</sequence>
<evidence type="ECO:0000313" key="1">
    <source>
        <dbReference type="EMBL" id="MDI5832608.1"/>
    </source>
</evidence>
<protein>
    <submittedName>
        <fullName evidence="1">Uncharacterized protein</fullName>
    </submittedName>
</protein>
<dbReference type="RefSeq" id="WP_282679579.1">
    <property type="nucleotide sequence ID" value="NZ_CP106875.1"/>
</dbReference>
<name>A0ABT6UEZ4_9GAMM</name>
<evidence type="ECO:0000313" key="2">
    <source>
        <dbReference type="Proteomes" id="UP001159075"/>
    </source>
</evidence>
<organism evidence="1 2">
    <name type="scientific">Shewanella xiamenensis</name>
    <dbReference type="NCBI Taxonomy" id="332186"/>
    <lineage>
        <taxon>Bacteria</taxon>
        <taxon>Pseudomonadati</taxon>
        <taxon>Pseudomonadota</taxon>
        <taxon>Gammaproteobacteria</taxon>
        <taxon>Alteromonadales</taxon>
        <taxon>Shewanellaceae</taxon>
        <taxon>Shewanella</taxon>
    </lineage>
</organism>
<comment type="caution">
    <text evidence="1">The sequence shown here is derived from an EMBL/GenBank/DDBJ whole genome shotgun (WGS) entry which is preliminary data.</text>
</comment>
<reference evidence="1 2" key="1">
    <citation type="submission" date="2022-09" db="EMBL/GenBank/DDBJ databases">
        <title>The outer-membrane cytochrome OmcA is essential for infection of Shewanella oneidensis by a zebrafish-associated bacteriophage.</title>
        <authorList>
            <person name="Grenfell A.W."/>
            <person name="Intile P."/>
            <person name="Mcfarlane J."/>
            <person name="Leung D."/>
            <person name="Abdalla K."/>
            <person name="Wold M."/>
            <person name="Kees E."/>
            <person name="Gralnick J."/>
        </authorList>
    </citation>
    <scope>NUCLEOTIDE SEQUENCE [LARGE SCALE GENOMIC DNA]</scope>
    <source>
        <strain evidence="1 2">NF-5</strain>
    </source>
</reference>